<evidence type="ECO:0000313" key="12">
    <source>
        <dbReference type="EMBL" id="TMO72574.1"/>
    </source>
</evidence>
<dbReference type="GO" id="GO:0005975">
    <property type="term" value="P:carbohydrate metabolic process"/>
    <property type="evidence" value="ECO:0007669"/>
    <property type="project" value="InterPro"/>
</dbReference>
<keyword evidence="6 10" id="KW-0808">Transferase</keyword>
<dbReference type="PANTHER" id="PTHR32438">
    <property type="entry name" value="4-ALPHA-GLUCANOTRANSFERASE DPE1, CHLOROPLASTIC/AMYLOPLASTIC"/>
    <property type="match status" value="1"/>
</dbReference>
<evidence type="ECO:0000256" key="3">
    <source>
        <dbReference type="ARBA" id="ARBA00012560"/>
    </source>
</evidence>
<keyword evidence="7 10" id="KW-0119">Carbohydrate metabolism</keyword>
<dbReference type="RefSeq" id="WP_138592862.1">
    <property type="nucleotide sequence ID" value="NZ_PNBW01000078.1"/>
</dbReference>
<dbReference type="InterPro" id="IPR003385">
    <property type="entry name" value="Glyco_hydro_77"/>
</dbReference>
<keyword evidence="5 10" id="KW-0328">Glycosyltransferase</keyword>
<dbReference type="EMBL" id="PNBW01000078">
    <property type="protein sequence ID" value="TMO72574.1"/>
    <property type="molecule type" value="Genomic_DNA"/>
</dbReference>
<evidence type="ECO:0000256" key="8">
    <source>
        <dbReference type="ARBA" id="ARBA00031423"/>
    </source>
</evidence>
<evidence type="ECO:0000256" key="1">
    <source>
        <dbReference type="ARBA" id="ARBA00000439"/>
    </source>
</evidence>
<reference evidence="13 14" key="2">
    <citation type="submission" date="2019-06" db="EMBL/GenBank/DDBJ databases">
        <title>Co-occurence of chitin degradation, pigmentation and bioactivity in marine Pseudoalteromonas.</title>
        <authorList>
            <person name="Sonnenschein E.C."/>
            <person name="Bech P.K."/>
        </authorList>
    </citation>
    <scope>NUCLEOTIDE SEQUENCE [LARGE SCALE GENOMIC DNA]</scope>
    <source>
        <strain evidence="14">S3790</strain>
        <strain evidence="13">S3895</strain>
    </source>
</reference>
<evidence type="ECO:0000313" key="14">
    <source>
        <dbReference type="Proteomes" id="UP000307217"/>
    </source>
</evidence>
<sequence length="662" mass="75342">MEGLQQLLYLHGVGYDYVKYTGEHVVFDHQTREQALRACGIDTHDERRIEEKIYQLDIAQWQSVVEPVSMVDELSGTLAIKVPEHRRIFTGLLSIPSLDIDYRFDTSLCEVSGEYRYMGTNYLEIQVPLPSMPIGYHDAEITLPLGKFETQIWSTPKQCYRAQPHKHIGVSTQLYTIKSARNLGIGDFSDLEELIVCSAKAGCDFVLLNPLHLLFNDEPDRASPYSPNHRGLINPLYIAVDNCRWVQNKTEFTIALQQAFTDLEAHKRQPYIDYTVVSESKYALLSLSYRVFLDDAIDTEKRAFCNFKANNKAVLKVLANDDFSLFCQWLAAVQLESCQQVAKDSNMAIGLINDLAVGCAKDGLEYTRNSALYATGAQVGAPPDPWAQNGQDWGLPALDPVKIRHDKFEFFKSLVKSNLNSVGGLRIDHVMALRRLWWCLPLESEKSGCYVYYPFAHLLAVLRIESNLSKSIVIGEDLGVVPPEVVSAMKESSLLGNILFYFEKDEHGRFVKSNNLRKDTILMIANHDVPPFAGWWGSDDIQLKFQYNLLSSTTFDDEISNRKIQKQLLISWLEEHQQCGFDINSDAQSVYRAMLCVLALSPAHLLCIQLDDLDQQILPVNIPGTDREYPNWRRRLNRTVPEIFSGNTDFIKKLTQLRTSYE</sequence>
<dbReference type="SUPFAM" id="SSF51445">
    <property type="entry name" value="(Trans)glycosidases"/>
    <property type="match status" value="1"/>
</dbReference>
<dbReference type="Pfam" id="PF02446">
    <property type="entry name" value="Glyco_hydro_77"/>
    <property type="match status" value="2"/>
</dbReference>
<reference evidence="11" key="3">
    <citation type="submission" date="2019-09" db="EMBL/GenBank/DDBJ databases">
        <title>Co-occurence of chitin degradation, pigmentation and bioactivity in marine Pseudoalteromonas.</title>
        <authorList>
            <person name="Sonnenschein E.C."/>
            <person name="Bech P.K."/>
        </authorList>
    </citation>
    <scope>NUCLEOTIDE SEQUENCE</scope>
    <source>
        <strain evidence="11">S3790</strain>
        <strain evidence="12">S3895</strain>
    </source>
</reference>
<evidence type="ECO:0000313" key="13">
    <source>
        <dbReference type="Proteomes" id="UP000307164"/>
    </source>
</evidence>
<evidence type="ECO:0000256" key="9">
    <source>
        <dbReference type="ARBA" id="ARBA00031501"/>
    </source>
</evidence>
<dbReference type="Proteomes" id="UP000307217">
    <property type="component" value="Unassembled WGS sequence"/>
</dbReference>
<comment type="similarity">
    <text evidence="2 10">Belongs to the disproportionating enzyme family.</text>
</comment>
<evidence type="ECO:0000256" key="6">
    <source>
        <dbReference type="ARBA" id="ARBA00022679"/>
    </source>
</evidence>
<comment type="catalytic activity">
    <reaction evidence="1 10">
        <text>Transfers a segment of a (1-&gt;4)-alpha-D-glucan to a new position in an acceptor, which may be glucose or a (1-&gt;4)-alpha-D-glucan.</text>
        <dbReference type="EC" id="2.4.1.25"/>
    </reaction>
</comment>
<protein>
    <recommendedName>
        <fullName evidence="4 10">4-alpha-glucanotransferase</fullName>
        <ecNumber evidence="3 10">2.4.1.25</ecNumber>
    </recommendedName>
    <alternativeName>
        <fullName evidence="8 10">Amylomaltase</fullName>
    </alternativeName>
    <alternativeName>
        <fullName evidence="9 10">Disproportionating enzyme</fullName>
    </alternativeName>
</protein>
<gene>
    <name evidence="11" type="primary">malQ</name>
    <name evidence="11" type="ORF">CWC19_16445</name>
    <name evidence="12" type="ORF">CWC20_15130</name>
</gene>
<evidence type="ECO:0000256" key="4">
    <source>
        <dbReference type="ARBA" id="ARBA00020295"/>
    </source>
</evidence>
<organism evidence="11 14">
    <name type="scientific">Pseudoalteromonas aurantia</name>
    <dbReference type="NCBI Taxonomy" id="43654"/>
    <lineage>
        <taxon>Bacteria</taxon>
        <taxon>Pseudomonadati</taxon>
        <taxon>Pseudomonadota</taxon>
        <taxon>Gammaproteobacteria</taxon>
        <taxon>Alteromonadales</taxon>
        <taxon>Pseudoalteromonadaceae</taxon>
        <taxon>Pseudoalteromonas</taxon>
    </lineage>
</organism>
<reference evidence="11 14" key="1">
    <citation type="submission" date="2018-01" db="EMBL/GenBank/DDBJ databases">
        <authorList>
            <person name="Paulsen S."/>
            <person name="Gram L.K."/>
        </authorList>
    </citation>
    <scope>NUCLEOTIDE SEQUENCE [LARGE SCALE GENOMIC DNA]</scope>
    <source>
        <strain evidence="11 14">S3790</strain>
        <strain evidence="12">S3895</strain>
    </source>
</reference>
<dbReference type="EMBL" id="PNBX01000077">
    <property type="protein sequence ID" value="TMO66357.1"/>
    <property type="molecule type" value="Genomic_DNA"/>
</dbReference>
<dbReference type="Gene3D" id="3.20.20.80">
    <property type="entry name" value="Glycosidases"/>
    <property type="match status" value="2"/>
</dbReference>
<dbReference type="InterPro" id="IPR017853">
    <property type="entry name" value="GH"/>
</dbReference>
<dbReference type="GO" id="GO:0004134">
    <property type="term" value="F:4-alpha-glucanotransferase activity"/>
    <property type="evidence" value="ECO:0007669"/>
    <property type="project" value="UniProtKB-EC"/>
</dbReference>
<evidence type="ECO:0000256" key="5">
    <source>
        <dbReference type="ARBA" id="ARBA00022676"/>
    </source>
</evidence>
<dbReference type="EC" id="2.4.1.25" evidence="3 10"/>
<evidence type="ECO:0000256" key="2">
    <source>
        <dbReference type="ARBA" id="ARBA00005684"/>
    </source>
</evidence>
<evidence type="ECO:0000256" key="7">
    <source>
        <dbReference type="ARBA" id="ARBA00023277"/>
    </source>
</evidence>
<dbReference type="Proteomes" id="UP000307164">
    <property type="component" value="Unassembled WGS sequence"/>
</dbReference>
<dbReference type="NCBIfam" id="TIGR00217">
    <property type="entry name" value="malQ"/>
    <property type="match status" value="1"/>
</dbReference>
<dbReference type="AlphaFoldDB" id="A0A5S3V5B3"/>
<name>A0A5S3V5B3_9GAMM</name>
<dbReference type="PANTHER" id="PTHR32438:SF5">
    <property type="entry name" value="4-ALPHA-GLUCANOTRANSFERASE DPE1, CHLOROPLASTIC_AMYLOPLASTIC"/>
    <property type="match status" value="1"/>
</dbReference>
<comment type="caution">
    <text evidence="11">The sequence shown here is derived from an EMBL/GenBank/DDBJ whole genome shotgun (WGS) entry which is preliminary data.</text>
</comment>
<evidence type="ECO:0000313" key="11">
    <source>
        <dbReference type="EMBL" id="TMO66357.1"/>
    </source>
</evidence>
<keyword evidence="13" id="KW-1185">Reference proteome</keyword>
<evidence type="ECO:0000256" key="10">
    <source>
        <dbReference type="RuleBase" id="RU361207"/>
    </source>
</evidence>
<proteinExistence type="inferred from homology"/>
<dbReference type="OrthoDB" id="9763489at2"/>
<accession>A0A5S3V5B3</accession>